<evidence type="ECO:0000313" key="1">
    <source>
        <dbReference type="EMBL" id="RVW66156.1"/>
    </source>
</evidence>
<name>A0A438G1R9_VITVI</name>
<comment type="caution">
    <text evidence="1">The sequence shown here is derived from an EMBL/GenBank/DDBJ whole genome shotgun (WGS) entry which is preliminary data.</text>
</comment>
<protein>
    <submittedName>
        <fullName evidence="1">Uncharacterized protein</fullName>
    </submittedName>
</protein>
<organism evidence="1 2">
    <name type="scientific">Vitis vinifera</name>
    <name type="common">Grape</name>
    <dbReference type="NCBI Taxonomy" id="29760"/>
    <lineage>
        <taxon>Eukaryota</taxon>
        <taxon>Viridiplantae</taxon>
        <taxon>Streptophyta</taxon>
        <taxon>Embryophyta</taxon>
        <taxon>Tracheophyta</taxon>
        <taxon>Spermatophyta</taxon>
        <taxon>Magnoliopsida</taxon>
        <taxon>eudicotyledons</taxon>
        <taxon>Gunneridae</taxon>
        <taxon>Pentapetalae</taxon>
        <taxon>rosids</taxon>
        <taxon>Vitales</taxon>
        <taxon>Vitaceae</taxon>
        <taxon>Viteae</taxon>
        <taxon>Vitis</taxon>
    </lineage>
</organism>
<gene>
    <name evidence="1" type="ORF">CK203_007407</name>
</gene>
<proteinExistence type="predicted"/>
<dbReference type="EMBL" id="QGNW01000684">
    <property type="protein sequence ID" value="RVW66156.1"/>
    <property type="molecule type" value="Genomic_DNA"/>
</dbReference>
<evidence type="ECO:0000313" key="2">
    <source>
        <dbReference type="Proteomes" id="UP000288805"/>
    </source>
</evidence>
<reference evidence="1 2" key="1">
    <citation type="journal article" date="2018" name="PLoS Genet.">
        <title>Population sequencing reveals clonal diversity and ancestral inbreeding in the grapevine cultivar Chardonnay.</title>
        <authorList>
            <person name="Roach M.J."/>
            <person name="Johnson D.L."/>
            <person name="Bohlmann J."/>
            <person name="van Vuuren H.J."/>
            <person name="Jones S.J."/>
            <person name="Pretorius I.S."/>
            <person name="Schmidt S.A."/>
            <person name="Borneman A.R."/>
        </authorList>
    </citation>
    <scope>NUCLEOTIDE SEQUENCE [LARGE SCALE GENOMIC DNA]</scope>
    <source>
        <strain evidence="2">cv. Chardonnay</strain>
        <tissue evidence="1">Leaf</tissue>
    </source>
</reference>
<accession>A0A438G1R9</accession>
<dbReference type="Proteomes" id="UP000288805">
    <property type="component" value="Unassembled WGS sequence"/>
</dbReference>
<sequence length="54" mass="6240">MLRWAIELSESGIKYQSKLALKGQVMTDFVVELPKSHPTKRTPLRKDGGYSMWM</sequence>
<dbReference type="AlphaFoldDB" id="A0A438G1R9"/>